<dbReference type="EMBL" id="VEPZ02001383">
    <property type="protein sequence ID" value="KAE8676408.1"/>
    <property type="molecule type" value="Genomic_DNA"/>
</dbReference>
<dbReference type="PROSITE" id="PS50985">
    <property type="entry name" value="GRAS"/>
    <property type="match status" value="1"/>
</dbReference>
<evidence type="ECO:0000313" key="5">
    <source>
        <dbReference type="Proteomes" id="UP000436088"/>
    </source>
</evidence>
<gene>
    <name evidence="4" type="ORF">F3Y22_tig00111614pilonHSYRG00087</name>
</gene>
<dbReference type="Proteomes" id="UP000436088">
    <property type="component" value="Unassembled WGS sequence"/>
</dbReference>
<comment type="similarity">
    <text evidence="3">Belongs to the GRAS family.</text>
</comment>
<keyword evidence="1" id="KW-0805">Transcription regulation</keyword>
<organism evidence="4 5">
    <name type="scientific">Hibiscus syriacus</name>
    <name type="common">Rose of Sharon</name>
    <dbReference type="NCBI Taxonomy" id="106335"/>
    <lineage>
        <taxon>Eukaryota</taxon>
        <taxon>Viridiplantae</taxon>
        <taxon>Streptophyta</taxon>
        <taxon>Embryophyta</taxon>
        <taxon>Tracheophyta</taxon>
        <taxon>Spermatophyta</taxon>
        <taxon>Magnoliopsida</taxon>
        <taxon>eudicotyledons</taxon>
        <taxon>Gunneridae</taxon>
        <taxon>Pentapetalae</taxon>
        <taxon>rosids</taxon>
        <taxon>malvids</taxon>
        <taxon>Malvales</taxon>
        <taxon>Malvaceae</taxon>
        <taxon>Malvoideae</taxon>
        <taxon>Hibiscus</taxon>
    </lineage>
</organism>
<dbReference type="Pfam" id="PF03514">
    <property type="entry name" value="GRAS"/>
    <property type="match status" value="1"/>
</dbReference>
<keyword evidence="5" id="KW-1185">Reference proteome</keyword>
<sequence>MLMRCFQLLKVTHQSLQGQGEGKEYEREDVEEGRINNQSALSLEGSEQSQLKMFDNVLLCKSENEDSPECSLNWNCSRMGGLENFNIFVLLVTSFRNQVPNLQKGWKRQHRLKRHHERFNVPFEYNVIAYKWETFQLEELKIKKDEVVVVNCLQWLKNLPDYTVRQTSASSETDQRNGINPELFIHGVTNGIYNVPLFVTRFREVLFLFSAQFDIFEGTVGRDDP</sequence>
<accession>A0A6A2XLG4</accession>
<dbReference type="PANTHER" id="PTHR31636">
    <property type="entry name" value="OSJNBA0084A10.13 PROTEIN-RELATED"/>
    <property type="match status" value="1"/>
</dbReference>
<evidence type="ECO:0000256" key="1">
    <source>
        <dbReference type="ARBA" id="ARBA00023015"/>
    </source>
</evidence>
<name>A0A6A2XLG4_HIBSY</name>
<proteinExistence type="inferred from homology"/>
<protein>
    <submittedName>
        <fullName evidence="4">Uncharacterized protein</fullName>
    </submittedName>
</protein>
<dbReference type="AlphaFoldDB" id="A0A6A2XLG4"/>
<reference evidence="4" key="1">
    <citation type="submission" date="2019-09" db="EMBL/GenBank/DDBJ databases">
        <title>Draft genome information of white flower Hibiscus syriacus.</title>
        <authorList>
            <person name="Kim Y.-M."/>
        </authorList>
    </citation>
    <scope>NUCLEOTIDE SEQUENCE [LARGE SCALE GENOMIC DNA]</scope>
    <source>
        <strain evidence="4">YM2019G1</strain>
    </source>
</reference>
<comment type="caution">
    <text evidence="4">The sequence shown here is derived from an EMBL/GenBank/DDBJ whole genome shotgun (WGS) entry which is preliminary data.</text>
</comment>
<comment type="caution">
    <text evidence="3">Lacks conserved residue(s) required for the propagation of feature annotation.</text>
</comment>
<evidence type="ECO:0000313" key="4">
    <source>
        <dbReference type="EMBL" id="KAE8676408.1"/>
    </source>
</evidence>
<keyword evidence="2" id="KW-0804">Transcription</keyword>
<evidence type="ECO:0000256" key="2">
    <source>
        <dbReference type="ARBA" id="ARBA00023163"/>
    </source>
</evidence>
<dbReference type="InterPro" id="IPR005202">
    <property type="entry name" value="TF_GRAS"/>
</dbReference>
<evidence type="ECO:0000256" key="3">
    <source>
        <dbReference type="PROSITE-ProRule" id="PRU01191"/>
    </source>
</evidence>